<dbReference type="SMR" id="K4DEZ9"/>
<reference evidence="1" key="2">
    <citation type="submission" date="2015-06" db="UniProtKB">
        <authorList>
            <consortium name="EnsemblPlants"/>
        </authorList>
    </citation>
    <scope>IDENTIFICATION</scope>
    <source>
        <strain evidence="1">cv. Heinz 1706</strain>
    </source>
</reference>
<dbReference type="Gramene" id="Solyc12g042050.1.1">
    <property type="protein sequence ID" value="Solyc12g042050.1.1"/>
    <property type="gene ID" value="Solyc12g042050.1"/>
</dbReference>
<dbReference type="HOGENOM" id="CLU_2965387_0_0_1"/>
<keyword evidence="2" id="KW-1185">Reference proteome</keyword>
<accession>K4DEZ9</accession>
<reference evidence="1" key="1">
    <citation type="journal article" date="2012" name="Nature">
        <title>The tomato genome sequence provides insights into fleshy fruit evolution.</title>
        <authorList>
            <consortium name="Tomato Genome Consortium"/>
        </authorList>
    </citation>
    <scope>NUCLEOTIDE SEQUENCE [LARGE SCALE GENOMIC DNA]</scope>
    <source>
        <strain evidence="1">cv. Heinz 1706</strain>
    </source>
</reference>
<dbReference type="InParanoid" id="K4DEZ9"/>
<dbReference type="AlphaFoldDB" id="K4DEZ9"/>
<evidence type="ECO:0000313" key="2">
    <source>
        <dbReference type="Proteomes" id="UP000004994"/>
    </source>
</evidence>
<sequence length="59" mass="7011">MDTIKHKEMWTKEILMDYSKQMMKFGGCFLRLLSECLGLDRFNLNDMDCKGAWCFVPLQ</sequence>
<dbReference type="Proteomes" id="UP000004994">
    <property type="component" value="Chromosome 12"/>
</dbReference>
<protein>
    <submittedName>
        <fullName evidence="1">Uncharacterized protein</fullName>
    </submittedName>
</protein>
<proteinExistence type="predicted"/>
<name>K4DEZ9_SOLLC</name>
<dbReference type="PaxDb" id="4081-Solyc12g042050.1.1"/>
<dbReference type="EnsemblPlants" id="Solyc12g042050.1.1">
    <property type="protein sequence ID" value="Solyc12g042050.1.1"/>
    <property type="gene ID" value="Solyc12g042050.1"/>
</dbReference>
<organism evidence="1">
    <name type="scientific">Solanum lycopersicum</name>
    <name type="common">Tomato</name>
    <name type="synonym">Lycopersicon esculentum</name>
    <dbReference type="NCBI Taxonomy" id="4081"/>
    <lineage>
        <taxon>Eukaryota</taxon>
        <taxon>Viridiplantae</taxon>
        <taxon>Streptophyta</taxon>
        <taxon>Embryophyta</taxon>
        <taxon>Tracheophyta</taxon>
        <taxon>Spermatophyta</taxon>
        <taxon>Magnoliopsida</taxon>
        <taxon>eudicotyledons</taxon>
        <taxon>Gunneridae</taxon>
        <taxon>Pentapetalae</taxon>
        <taxon>asterids</taxon>
        <taxon>lamiids</taxon>
        <taxon>Solanales</taxon>
        <taxon>Solanaceae</taxon>
        <taxon>Solanoideae</taxon>
        <taxon>Solaneae</taxon>
        <taxon>Solanum</taxon>
        <taxon>Solanum subgen. Lycopersicon</taxon>
    </lineage>
</organism>
<evidence type="ECO:0000313" key="1">
    <source>
        <dbReference type="EnsemblPlants" id="Solyc12g042050.1.1"/>
    </source>
</evidence>
<dbReference type="PhylomeDB" id="K4DEZ9"/>